<evidence type="ECO:0000313" key="4">
    <source>
        <dbReference type="Proteomes" id="UP000271087"/>
    </source>
</evidence>
<dbReference type="OrthoDB" id="5872698at2759"/>
<reference evidence="5" key="1">
    <citation type="submission" date="2016-06" db="UniProtKB">
        <authorList>
            <consortium name="WormBaseParasite"/>
        </authorList>
    </citation>
    <scope>IDENTIFICATION</scope>
</reference>
<keyword evidence="2" id="KW-0732">Signal</keyword>
<evidence type="ECO:0000313" key="3">
    <source>
        <dbReference type="EMBL" id="VDM92495.1"/>
    </source>
</evidence>
<accession>A0A182EM62</accession>
<organism evidence="5">
    <name type="scientific">Onchocerca ochengi</name>
    <name type="common">Filarial nematode worm</name>
    <dbReference type="NCBI Taxonomy" id="42157"/>
    <lineage>
        <taxon>Eukaryota</taxon>
        <taxon>Metazoa</taxon>
        <taxon>Ecdysozoa</taxon>
        <taxon>Nematoda</taxon>
        <taxon>Chromadorea</taxon>
        <taxon>Rhabditida</taxon>
        <taxon>Spirurina</taxon>
        <taxon>Spiruromorpha</taxon>
        <taxon>Filarioidea</taxon>
        <taxon>Onchocercidae</taxon>
        <taxon>Onchocerca</taxon>
    </lineage>
</organism>
<dbReference type="WBParaSite" id="nOo.2.0.1.t09205-RA">
    <property type="protein sequence ID" value="nOo.2.0.1.t09205-RA"/>
    <property type="gene ID" value="nOo.2.0.1.g09205"/>
</dbReference>
<proteinExistence type="predicted"/>
<protein>
    <submittedName>
        <fullName evidence="3 5">Uncharacterized protein</fullName>
    </submittedName>
</protein>
<feature type="coiled-coil region" evidence="1">
    <location>
        <begin position="82"/>
        <end position="109"/>
    </location>
</feature>
<dbReference type="EMBL" id="UYRW01004321">
    <property type="protein sequence ID" value="VDM92495.1"/>
    <property type="molecule type" value="Genomic_DNA"/>
</dbReference>
<keyword evidence="4" id="KW-1185">Reference proteome</keyword>
<gene>
    <name evidence="3" type="ORF">NOO_LOCUS9205</name>
</gene>
<name>A0A182EM62_ONCOC</name>
<keyword evidence="1" id="KW-0175">Coiled coil</keyword>
<feature type="chain" id="PRO_5043137547" evidence="2">
    <location>
        <begin position="20"/>
        <end position="170"/>
    </location>
</feature>
<evidence type="ECO:0000256" key="1">
    <source>
        <dbReference type="SAM" id="Coils"/>
    </source>
</evidence>
<evidence type="ECO:0000256" key="2">
    <source>
        <dbReference type="SAM" id="SignalP"/>
    </source>
</evidence>
<reference evidence="3 4" key="2">
    <citation type="submission" date="2018-08" db="EMBL/GenBank/DDBJ databases">
        <authorList>
            <person name="Laetsch R D."/>
            <person name="Stevens L."/>
            <person name="Kumar S."/>
            <person name="Blaxter L. M."/>
        </authorList>
    </citation>
    <scope>NUCLEOTIDE SEQUENCE [LARGE SCALE GENOMIC DNA]</scope>
</reference>
<dbReference type="Proteomes" id="UP000271087">
    <property type="component" value="Unassembled WGS sequence"/>
</dbReference>
<evidence type="ECO:0000313" key="5">
    <source>
        <dbReference type="WBParaSite" id="nOo.2.0.1.t09205-RA"/>
    </source>
</evidence>
<feature type="signal peptide" evidence="2">
    <location>
        <begin position="1"/>
        <end position="19"/>
    </location>
</feature>
<sequence length="170" mass="18615">MKIDICIFLFLLIAAFAHACGPSDRPAAIQPAVPAADAVAAVPLVPAVAVAPGRTKRSVDLMKMEKCRSVEFHVIMDQKNTSRETSEIIEKLESKVESIQKALDKTMDAMKLESAGSEKLKVTFKVDAECNLIRHTLLDALIGIETIQTIAMKCDCQPSFIVFKKGLKEQ</sequence>
<dbReference type="AlphaFoldDB" id="A0A182EM62"/>